<dbReference type="InterPro" id="IPR012340">
    <property type="entry name" value="NA-bd_OB-fold"/>
</dbReference>
<comment type="caution">
    <text evidence="6">Lacks conserved residue(s) required for the propagation of feature annotation.</text>
</comment>
<feature type="domain" description="Helix-hairpin-helix DNA-binding motif class 1" evidence="7">
    <location>
        <begin position="73"/>
        <end position="92"/>
    </location>
</feature>
<evidence type="ECO:0000256" key="3">
    <source>
        <dbReference type="ARBA" id="ARBA00023125"/>
    </source>
</evidence>
<protein>
    <recommendedName>
        <fullName evidence="6">Holliday junction branch migration complex subunit RuvA</fullName>
    </recommendedName>
</protein>
<evidence type="ECO:0000256" key="2">
    <source>
        <dbReference type="ARBA" id="ARBA00022763"/>
    </source>
</evidence>
<name>A0A926HJP2_9FIRM</name>
<evidence type="ECO:0000256" key="6">
    <source>
        <dbReference type="HAMAP-Rule" id="MF_00031"/>
    </source>
</evidence>
<feature type="domain" description="Helix-hairpin-helix DNA-binding motif class 1" evidence="7">
    <location>
        <begin position="108"/>
        <end position="127"/>
    </location>
</feature>
<keyword evidence="9" id="KW-1185">Reference proteome</keyword>
<dbReference type="GO" id="GO:0006281">
    <property type="term" value="P:DNA repair"/>
    <property type="evidence" value="ECO:0007669"/>
    <property type="project" value="UniProtKB-UniRule"/>
</dbReference>
<dbReference type="Pfam" id="PF14520">
    <property type="entry name" value="HHH_5"/>
    <property type="match status" value="1"/>
</dbReference>
<dbReference type="GO" id="GO:0048476">
    <property type="term" value="C:Holliday junction resolvase complex"/>
    <property type="evidence" value="ECO:0007669"/>
    <property type="project" value="UniProtKB-UniRule"/>
</dbReference>
<sequence length="202" mass="20975">MYAFIEGKIEEKSLDSIVINAGGVGYLIMATASAIAAAGPVGQKARIYTYLAVREDAMVLYGFASLEEKKMFDRLIGVSGVGPKLALAVLSNLTVSDLAVALVTGDAARLSGVPGVGKKTAQRLCLELKEKINNEELAATAGEAAPEGISGATVEGEAVQALIALGYQSAEAAKAIRALEGKADRVEDLVLLALRRLDGRAK</sequence>
<keyword evidence="1 6" id="KW-0963">Cytoplasm</keyword>
<reference evidence="8" key="1">
    <citation type="submission" date="2020-08" db="EMBL/GenBank/DDBJ databases">
        <title>Genome public.</title>
        <authorList>
            <person name="Liu C."/>
            <person name="Sun Q."/>
        </authorList>
    </citation>
    <scope>NUCLEOTIDE SEQUENCE</scope>
    <source>
        <strain evidence="8">NSJ-44</strain>
    </source>
</reference>
<proteinExistence type="inferred from homology"/>
<dbReference type="Gene3D" id="2.40.50.140">
    <property type="entry name" value="Nucleic acid-binding proteins"/>
    <property type="match status" value="1"/>
</dbReference>
<dbReference type="InterPro" id="IPR010994">
    <property type="entry name" value="RuvA_2-like"/>
</dbReference>
<evidence type="ECO:0000256" key="1">
    <source>
        <dbReference type="ARBA" id="ARBA00022490"/>
    </source>
</evidence>
<dbReference type="HAMAP" id="MF_00031">
    <property type="entry name" value="DNA_HJ_migration_RuvA"/>
    <property type="match status" value="1"/>
</dbReference>
<dbReference type="SUPFAM" id="SSF47781">
    <property type="entry name" value="RuvA domain 2-like"/>
    <property type="match status" value="1"/>
</dbReference>
<dbReference type="CDD" id="cd14332">
    <property type="entry name" value="UBA_RuvA_C"/>
    <property type="match status" value="1"/>
</dbReference>
<keyword evidence="3 6" id="KW-0238">DNA-binding</keyword>
<dbReference type="GO" id="GO:0000400">
    <property type="term" value="F:four-way junction DNA binding"/>
    <property type="evidence" value="ECO:0007669"/>
    <property type="project" value="UniProtKB-UniRule"/>
</dbReference>
<dbReference type="InterPro" id="IPR013849">
    <property type="entry name" value="DNA_helicase_Holl-junc_RuvA_I"/>
</dbReference>
<comment type="subunit">
    <text evidence="6">Homotetramer. Forms an RuvA(8)-RuvB(12)-Holliday junction (HJ) complex. HJ DNA is sandwiched between 2 RuvA tetramers; dsDNA enters through RuvA and exits via RuvB. An RuvB hexamer assembles on each DNA strand where it exits the tetramer. Each RuvB hexamer is contacted by two RuvA subunits (via domain III) on 2 adjacent RuvB subunits; this complex drives branch migration. In the full resolvosome a probable DNA-RuvA(4)-RuvB(12)-RuvC(2) complex forms which resolves the HJ.</text>
</comment>
<comment type="similarity">
    <text evidence="6">Belongs to the RuvA family.</text>
</comment>
<dbReference type="GO" id="GO:0009378">
    <property type="term" value="F:four-way junction helicase activity"/>
    <property type="evidence" value="ECO:0007669"/>
    <property type="project" value="InterPro"/>
</dbReference>
<evidence type="ECO:0000313" key="8">
    <source>
        <dbReference type="EMBL" id="MBC8530102.1"/>
    </source>
</evidence>
<dbReference type="Gene3D" id="1.10.8.10">
    <property type="entry name" value="DNA helicase RuvA subunit, C-terminal domain"/>
    <property type="match status" value="1"/>
</dbReference>
<evidence type="ECO:0000256" key="5">
    <source>
        <dbReference type="ARBA" id="ARBA00023204"/>
    </source>
</evidence>
<feature type="region of interest" description="Domain I" evidence="6">
    <location>
        <begin position="1"/>
        <end position="64"/>
    </location>
</feature>
<dbReference type="GO" id="GO:0009379">
    <property type="term" value="C:Holliday junction helicase complex"/>
    <property type="evidence" value="ECO:0007669"/>
    <property type="project" value="InterPro"/>
</dbReference>
<dbReference type="SMART" id="SM00278">
    <property type="entry name" value="HhH1"/>
    <property type="match status" value="2"/>
</dbReference>
<dbReference type="InterPro" id="IPR036267">
    <property type="entry name" value="RuvA_C_sf"/>
</dbReference>
<dbReference type="Proteomes" id="UP000654279">
    <property type="component" value="Unassembled WGS sequence"/>
</dbReference>
<comment type="subcellular location">
    <subcellularLocation>
        <location evidence="6">Cytoplasm</location>
    </subcellularLocation>
</comment>
<evidence type="ECO:0000259" key="7">
    <source>
        <dbReference type="SMART" id="SM00278"/>
    </source>
</evidence>
<dbReference type="NCBIfam" id="TIGR00084">
    <property type="entry name" value="ruvA"/>
    <property type="match status" value="1"/>
</dbReference>
<dbReference type="SUPFAM" id="SSF50249">
    <property type="entry name" value="Nucleic acid-binding proteins"/>
    <property type="match status" value="1"/>
</dbReference>
<organism evidence="8 9">
    <name type="scientific">Luoshenia tenuis</name>
    <dbReference type="NCBI Taxonomy" id="2763654"/>
    <lineage>
        <taxon>Bacteria</taxon>
        <taxon>Bacillati</taxon>
        <taxon>Bacillota</taxon>
        <taxon>Clostridia</taxon>
        <taxon>Christensenellales</taxon>
        <taxon>Christensenellaceae</taxon>
        <taxon>Luoshenia</taxon>
    </lineage>
</organism>
<gene>
    <name evidence="6 8" type="primary">ruvA</name>
    <name evidence="8" type="ORF">H8699_11735</name>
</gene>
<evidence type="ECO:0000256" key="4">
    <source>
        <dbReference type="ARBA" id="ARBA00023172"/>
    </source>
</evidence>
<keyword evidence="2 6" id="KW-0227">DNA damage</keyword>
<keyword evidence="4 6" id="KW-0233">DNA recombination</keyword>
<dbReference type="InterPro" id="IPR003583">
    <property type="entry name" value="Hlx-hairpin-Hlx_DNA-bd_motif"/>
</dbReference>
<dbReference type="GO" id="GO:0006310">
    <property type="term" value="P:DNA recombination"/>
    <property type="evidence" value="ECO:0007669"/>
    <property type="project" value="UniProtKB-UniRule"/>
</dbReference>
<comment type="caution">
    <text evidence="8">The sequence shown here is derived from an EMBL/GenBank/DDBJ whole genome shotgun (WGS) entry which is preliminary data.</text>
</comment>
<keyword evidence="5 6" id="KW-0234">DNA repair</keyword>
<accession>A0A926HJP2</accession>
<dbReference type="Pfam" id="PF07499">
    <property type="entry name" value="RuvA_C"/>
    <property type="match status" value="1"/>
</dbReference>
<dbReference type="RefSeq" id="WP_249285850.1">
    <property type="nucleotide sequence ID" value="NZ_JACRSO010000006.1"/>
</dbReference>
<dbReference type="Gene3D" id="1.10.150.20">
    <property type="entry name" value="5' to 3' exonuclease, C-terminal subdomain"/>
    <property type="match status" value="1"/>
</dbReference>
<dbReference type="AlphaFoldDB" id="A0A926HJP2"/>
<dbReference type="SUPFAM" id="SSF46929">
    <property type="entry name" value="DNA helicase RuvA subunit, C-terminal domain"/>
    <property type="match status" value="1"/>
</dbReference>
<evidence type="ECO:0000313" key="9">
    <source>
        <dbReference type="Proteomes" id="UP000654279"/>
    </source>
</evidence>
<feature type="region of interest" description="Domain III" evidence="6">
    <location>
        <begin position="150"/>
        <end position="202"/>
    </location>
</feature>
<comment type="domain">
    <text evidence="6">Has three domains with a flexible linker between the domains II and III and assumes an 'L' shape. Domain III is highly mobile and contacts RuvB.</text>
</comment>
<dbReference type="EMBL" id="JACRSO010000006">
    <property type="protein sequence ID" value="MBC8530102.1"/>
    <property type="molecule type" value="Genomic_DNA"/>
</dbReference>
<comment type="function">
    <text evidence="6">The RuvA-RuvB-RuvC complex processes Holliday junction (HJ) DNA during genetic recombination and DNA repair, while the RuvA-RuvB complex plays an important role in the rescue of blocked DNA replication forks via replication fork reversal (RFR). RuvA specifically binds to HJ cruciform DNA, conferring on it an open structure. The RuvB hexamer acts as an ATP-dependent pump, pulling dsDNA into and through the RuvAB complex. HJ branch migration allows RuvC to scan DNA until it finds its consensus sequence, where it cleaves and resolves the cruciform DNA.</text>
</comment>
<dbReference type="InterPro" id="IPR000085">
    <property type="entry name" value="RuvA"/>
</dbReference>
<dbReference type="GO" id="GO:0005737">
    <property type="term" value="C:cytoplasm"/>
    <property type="evidence" value="ECO:0007669"/>
    <property type="project" value="UniProtKB-SubCell"/>
</dbReference>
<dbReference type="InterPro" id="IPR011114">
    <property type="entry name" value="RuvA_C"/>
</dbReference>
<dbReference type="GO" id="GO:0005524">
    <property type="term" value="F:ATP binding"/>
    <property type="evidence" value="ECO:0007669"/>
    <property type="project" value="InterPro"/>
</dbReference>
<dbReference type="Pfam" id="PF01330">
    <property type="entry name" value="RuvA_N"/>
    <property type="match status" value="1"/>
</dbReference>